<dbReference type="EMBL" id="JBHULU010000027">
    <property type="protein sequence ID" value="MFD2515950.1"/>
    <property type="molecule type" value="Genomic_DNA"/>
</dbReference>
<protein>
    <recommendedName>
        <fullName evidence="3">Phosphatidylcholine 1-acylhydrolase</fullName>
    </recommendedName>
</protein>
<reference evidence="2" key="1">
    <citation type="journal article" date="2019" name="Int. J. Syst. Evol. Microbiol.">
        <title>The Global Catalogue of Microorganisms (GCM) 10K type strain sequencing project: providing services to taxonomists for standard genome sequencing and annotation.</title>
        <authorList>
            <consortium name="The Broad Institute Genomics Platform"/>
            <consortium name="The Broad Institute Genome Sequencing Center for Infectious Disease"/>
            <person name="Wu L."/>
            <person name="Ma J."/>
        </authorList>
    </citation>
    <scope>NUCLEOTIDE SEQUENCE [LARGE SCALE GENOMIC DNA]</scope>
    <source>
        <strain evidence="2">KCTC 42498</strain>
    </source>
</reference>
<proteinExistence type="predicted"/>
<dbReference type="RefSeq" id="WP_377511784.1">
    <property type="nucleotide sequence ID" value="NZ_JBHULU010000027.1"/>
</dbReference>
<evidence type="ECO:0008006" key="3">
    <source>
        <dbReference type="Google" id="ProtNLM"/>
    </source>
</evidence>
<accession>A0ABW5ITD2</accession>
<evidence type="ECO:0000313" key="1">
    <source>
        <dbReference type="EMBL" id="MFD2515950.1"/>
    </source>
</evidence>
<name>A0ABW5ITD2_9BACT</name>
<keyword evidence="2" id="KW-1185">Reference proteome</keyword>
<comment type="caution">
    <text evidence="1">The sequence shown here is derived from an EMBL/GenBank/DDBJ whole genome shotgun (WGS) entry which is preliminary data.</text>
</comment>
<gene>
    <name evidence="1" type="ORF">ACFSRY_18910</name>
</gene>
<sequence length="337" mass="38751">MPQPKVNFYLLPTFFFVLFSTAALGQVQDSLKGDGLTFRDLTRVNRPLSYLTFGEGLGNLEPLLFEAQIASSFYVTGKRSQWTLQFSPHIVLRMKRTKSLPVENPSYIAPIYFHHRLGFWDKIFQSKFIYSRAYATVGLAHHSNGQEGPFFKNDGSINLENGSFSTNYASFALTLYQGISREGLSGFSLLELYYERHLPWLSLENGPFPRHLEDIYGLNRLKVKYSNLDLSKKGQQLPSKFLASSRIISQAGWIFGPIGQAEKSDIKERLLFSLRYMYYPEWLRDIALFTEFYRGQDYYNIRFERNLSVFKVGLISDPLNLGAATELFKRKDKAPGN</sequence>
<dbReference type="Proteomes" id="UP001597544">
    <property type="component" value="Unassembled WGS sequence"/>
</dbReference>
<organism evidence="1 2">
    <name type="scientific">Pontibacter locisalis</name>
    <dbReference type="NCBI Taxonomy" id="1719035"/>
    <lineage>
        <taxon>Bacteria</taxon>
        <taxon>Pseudomonadati</taxon>
        <taxon>Bacteroidota</taxon>
        <taxon>Cytophagia</taxon>
        <taxon>Cytophagales</taxon>
        <taxon>Hymenobacteraceae</taxon>
        <taxon>Pontibacter</taxon>
    </lineage>
</organism>
<evidence type="ECO:0000313" key="2">
    <source>
        <dbReference type="Proteomes" id="UP001597544"/>
    </source>
</evidence>